<reference evidence="5" key="1">
    <citation type="submission" date="2016-02" db="EMBL/GenBank/DDBJ databases">
        <title>Draft genome sequence of Microdochium bolleyi, a fungal endophyte of beachgrass.</title>
        <authorList>
            <consortium name="DOE Joint Genome Institute"/>
            <person name="David A.S."/>
            <person name="May G."/>
            <person name="Haridas S."/>
            <person name="Lim J."/>
            <person name="Wang M."/>
            <person name="Labutti K."/>
            <person name="Lipzen A."/>
            <person name="Barry K."/>
            <person name="Grigoriev I.V."/>
        </authorList>
    </citation>
    <scope>NUCLEOTIDE SEQUENCE [LARGE SCALE GENOMIC DNA]</scope>
    <source>
        <strain evidence="5">J235TASD1</strain>
    </source>
</reference>
<dbReference type="GO" id="GO:0006351">
    <property type="term" value="P:DNA-templated transcription"/>
    <property type="evidence" value="ECO:0007669"/>
    <property type="project" value="InterPro"/>
</dbReference>
<dbReference type="InParanoid" id="A0A136J2W2"/>
<evidence type="ECO:0000313" key="5">
    <source>
        <dbReference type="Proteomes" id="UP000070501"/>
    </source>
</evidence>
<evidence type="ECO:0000259" key="3">
    <source>
        <dbReference type="Pfam" id="PF04082"/>
    </source>
</evidence>
<dbReference type="PANTHER" id="PTHR47431:SF1">
    <property type="entry name" value="ZN(II)2CYS6 TRANSCRIPTION FACTOR (EUROFUNG)"/>
    <property type="match status" value="1"/>
</dbReference>
<dbReference type="CDD" id="cd12148">
    <property type="entry name" value="fungal_TF_MHR"/>
    <property type="match status" value="1"/>
</dbReference>
<dbReference type="AlphaFoldDB" id="A0A136J2W2"/>
<evidence type="ECO:0000256" key="2">
    <source>
        <dbReference type="SAM" id="MobiDB-lite"/>
    </source>
</evidence>
<dbReference type="Proteomes" id="UP000070501">
    <property type="component" value="Unassembled WGS sequence"/>
</dbReference>
<feature type="compositionally biased region" description="Low complexity" evidence="2">
    <location>
        <begin position="14"/>
        <end position="33"/>
    </location>
</feature>
<accession>A0A136J2W2</accession>
<dbReference type="PANTHER" id="PTHR47431">
    <property type="entry name" value="ZN(II)2CYS6 TRANSCRIPTION FACTOR (EUROFUNG)-RELATED"/>
    <property type="match status" value="1"/>
</dbReference>
<dbReference type="GO" id="GO:0008270">
    <property type="term" value="F:zinc ion binding"/>
    <property type="evidence" value="ECO:0007669"/>
    <property type="project" value="InterPro"/>
</dbReference>
<evidence type="ECO:0000313" key="4">
    <source>
        <dbReference type="EMBL" id="KXJ91419.1"/>
    </source>
</evidence>
<dbReference type="EMBL" id="KQ964250">
    <property type="protein sequence ID" value="KXJ91419.1"/>
    <property type="molecule type" value="Genomic_DNA"/>
</dbReference>
<keyword evidence="1" id="KW-0539">Nucleus</keyword>
<dbReference type="InterPro" id="IPR007219">
    <property type="entry name" value="XnlR_reg_dom"/>
</dbReference>
<proteinExistence type="predicted"/>
<protein>
    <recommendedName>
        <fullName evidence="3">Xylanolytic transcriptional activator regulatory domain-containing protein</fullName>
    </recommendedName>
</protein>
<organism evidence="4 5">
    <name type="scientific">Microdochium bolleyi</name>
    <dbReference type="NCBI Taxonomy" id="196109"/>
    <lineage>
        <taxon>Eukaryota</taxon>
        <taxon>Fungi</taxon>
        <taxon>Dikarya</taxon>
        <taxon>Ascomycota</taxon>
        <taxon>Pezizomycotina</taxon>
        <taxon>Sordariomycetes</taxon>
        <taxon>Xylariomycetidae</taxon>
        <taxon>Xylariales</taxon>
        <taxon>Microdochiaceae</taxon>
        <taxon>Microdochium</taxon>
    </lineage>
</organism>
<feature type="region of interest" description="Disordered" evidence="2">
    <location>
        <begin position="1"/>
        <end position="49"/>
    </location>
</feature>
<dbReference type="STRING" id="196109.A0A136J2W2"/>
<feature type="compositionally biased region" description="Basic and acidic residues" evidence="2">
    <location>
        <begin position="1"/>
        <end position="13"/>
    </location>
</feature>
<keyword evidence="5" id="KW-1185">Reference proteome</keyword>
<dbReference type="GO" id="GO:0003677">
    <property type="term" value="F:DNA binding"/>
    <property type="evidence" value="ECO:0007669"/>
    <property type="project" value="InterPro"/>
</dbReference>
<feature type="domain" description="Xylanolytic transcriptional activator regulatory" evidence="3">
    <location>
        <begin position="60"/>
        <end position="230"/>
    </location>
</feature>
<evidence type="ECO:0000256" key="1">
    <source>
        <dbReference type="ARBA" id="ARBA00023242"/>
    </source>
</evidence>
<dbReference type="Pfam" id="PF04082">
    <property type="entry name" value="Fungal_trans"/>
    <property type="match status" value="1"/>
</dbReference>
<gene>
    <name evidence="4" type="ORF">Micbo1qcDRAFT_204665</name>
</gene>
<dbReference type="OrthoDB" id="10067394at2759"/>
<sequence length="525" mass="59078">MISDRPPRAHVEQHPYTTSSQSPPPTDQSNSPSGITRERSASGIRSHLPRSRANSNEILIDHFYKYLHPSHPFLPPRRFFNIFFDADSDSYQFLLMAVKLGGSKYAKHLASEQLRELAFTTACGPLPMTPQSVQGLLLMSIIACGDALFEHHAGWLDRALSMAMDIGMNHKSFIDTAPDLILAESFRRTWYILFVQQSTRNMKHSRSKVEAADIEHNVDLPCEEWEYESGIIPTPISVADYEARRNLSKVEFSSLAYLVDICKIRVELVLPYMRSNDDKKKASFDRADSKICDWLRRVPRWKLDLVDQDGVSDLVIHLAMNLAHVNRLRLRQSGLRSGLNVRDYFHLGPANGPYRTTKVTKGAGWKVQPFEIQAADAFCESFRYSIPVEYLHPMIGSALLVVALAYLDACVFLGLDSAVLREKIDMLLNVLSMHGDTWRLSRTIADDVRFVIKEYLDSSGVGIERSPAVIETVAWDPSLTVPTLDYVTNGILHDSLLALPPSQPGDFHDWVHVSNGASWLGVTSV</sequence>
<name>A0A136J2W2_9PEZI</name>